<dbReference type="EMBL" id="JBHMCF010000038">
    <property type="protein sequence ID" value="MFB9474243.1"/>
    <property type="molecule type" value="Genomic_DNA"/>
</dbReference>
<evidence type="ECO:0000313" key="2">
    <source>
        <dbReference type="Proteomes" id="UP001589568"/>
    </source>
</evidence>
<organism evidence="1 2">
    <name type="scientific">Nonomuraea salmonea</name>
    <dbReference type="NCBI Taxonomy" id="46181"/>
    <lineage>
        <taxon>Bacteria</taxon>
        <taxon>Bacillati</taxon>
        <taxon>Actinomycetota</taxon>
        <taxon>Actinomycetes</taxon>
        <taxon>Streptosporangiales</taxon>
        <taxon>Streptosporangiaceae</taxon>
        <taxon>Nonomuraea</taxon>
    </lineage>
</organism>
<dbReference type="Proteomes" id="UP001589568">
    <property type="component" value="Unassembled WGS sequence"/>
</dbReference>
<proteinExistence type="predicted"/>
<gene>
    <name evidence="1" type="ORF">ACFFR3_32530</name>
</gene>
<keyword evidence="2" id="KW-1185">Reference proteome</keyword>
<name>A0ABV5NV82_9ACTN</name>
<comment type="caution">
    <text evidence="1">The sequence shown here is derived from an EMBL/GenBank/DDBJ whole genome shotgun (WGS) entry which is preliminary data.</text>
</comment>
<protein>
    <submittedName>
        <fullName evidence="1">Uncharacterized protein</fullName>
    </submittedName>
</protein>
<dbReference type="RefSeq" id="WP_379484384.1">
    <property type="nucleotide sequence ID" value="NZ_JBHMCF010000038.1"/>
</dbReference>
<reference evidence="1 2" key="1">
    <citation type="submission" date="2024-09" db="EMBL/GenBank/DDBJ databases">
        <authorList>
            <person name="Sun Q."/>
            <person name="Mori K."/>
        </authorList>
    </citation>
    <scope>NUCLEOTIDE SEQUENCE [LARGE SCALE GENOMIC DNA]</scope>
    <source>
        <strain evidence="1 2">JCM 3324</strain>
    </source>
</reference>
<evidence type="ECO:0000313" key="1">
    <source>
        <dbReference type="EMBL" id="MFB9474243.1"/>
    </source>
</evidence>
<sequence>MRAKLLFGSARALLVREEVVQDDVELLAGPADAGTTFCLTRCSASSVRLQVENAEIFQSAGDVRPIRQMCSRTWLLIILRQPAAQRTEDQSPTKASEPSH</sequence>
<accession>A0ABV5NV82</accession>